<organism evidence="2 3">
    <name type="scientific">Pseudonocardia parietis</name>
    <dbReference type="NCBI Taxonomy" id="570936"/>
    <lineage>
        <taxon>Bacteria</taxon>
        <taxon>Bacillati</taxon>
        <taxon>Actinomycetota</taxon>
        <taxon>Actinomycetes</taxon>
        <taxon>Pseudonocardiales</taxon>
        <taxon>Pseudonocardiaceae</taxon>
        <taxon>Pseudonocardia</taxon>
    </lineage>
</organism>
<name>A0ABS4W3Y1_9PSEU</name>
<reference evidence="2 3" key="1">
    <citation type="submission" date="2021-03" db="EMBL/GenBank/DDBJ databases">
        <title>Sequencing the genomes of 1000 actinobacteria strains.</title>
        <authorList>
            <person name="Klenk H.-P."/>
        </authorList>
    </citation>
    <scope>NUCLEOTIDE SEQUENCE [LARGE SCALE GENOMIC DNA]</scope>
    <source>
        <strain evidence="2 3">DSM 45256</strain>
    </source>
</reference>
<evidence type="ECO:0000256" key="1">
    <source>
        <dbReference type="SAM" id="MobiDB-lite"/>
    </source>
</evidence>
<evidence type="ECO:0000313" key="2">
    <source>
        <dbReference type="EMBL" id="MBP2370691.1"/>
    </source>
</evidence>
<proteinExistence type="predicted"/>
<accession>A0ABS4W3Y1</accession>
<dbReference type="EMBL" id="JAGINU010000001">
    <property type="protein sequence ID" value="MBP2370691.1"/>
    <property type="molecule type" value="Genomic_DNA"/>
</dbReference>
<protein>
    <recommendedName>
        <fullName evidence="4">FXSXX-COOH protein</fullName>
    </recommendedName>
</protein>
<gene>
    <name evidence="2" type="ORF">JOF36_006387</name>
</gene>
<evidence type="ECO:0000313" key="3">
    <source>
        <dbReference type="Proteomes" id="UP001519295"/>
    </source>
</evidence>
<comment type="caution">
    <text evidence="2">The sequence shown here is derived from an EMBL/GenBank/DDBJ whole genome shotgun (WGS) entry which is preliminary data.</text>
</comment>
<feature type="region of interest" description="Disordered" evidence="1">
    <location>
        <begin position="1"/>
        <end position="23"/>
    </location>
</feature>
<dbReference type="Proteomes" id="UP001519295">
    <property type="component" value="Unassembled WGS sequence"/>
</dbReference>
<evidence type="ECO:0008006" key="4">
    <source>
        <dbReference type="Google" id="ProtNLM"/>
    </source>
</evidence>
<keyword evidence="3" id="KW-1185">Reference proteome</keyword>
<sequence length="63" mass="6454">MNATERGPAGSHAPAEPQTRCTRAGVGAALRTAETRDFDVIGAASKQVSELSLVDLSSDVARG</sequence>